<keyword evidence="1" id="KW-1133">Transmembrane helix</keyword>
<evidence type="ECO:0000313" key="2">
    <source>
        <dbReference type="EMBL" id="PSR22361.1"/>
    </source>
</evidence>
<evidence type="ECO:0000256" key="1">
    <source>
        <dbReference type="SAM" id="Phobius"/>
    </source>
</evidence>
<evidence type="ECO:0000313" key="3">
    <source>
        <dbReference type="Proteomes" id="UP000241848"/>
    </source>
</evidence>
<reference evidence="2 3" key="1">
    <citation type="journal article" date="2014" name="BMC Genomics">
        <title>Comparison of environmental and isolate Sulfobacillus genomes reveals diverse carbon, sulfur, nitrogen, and hydrogen metabolisms.</title>
        <authorList>
            <person name="Justice N.B."/>
            <person name="Norman A."/>
            <person name="Brown C.T."/>
            <person name="Singh A."/>
            <person name="Thomas B.C."/>
            <person name="Banfield J.F."/>
        </authorList>
    </citation>
    <scope>NUCLEOTIDE SEQUENCE [LARGE SCALE GENOMIC DNA]</scope>
    <source>
        <strain evidence="2">AMDSBA3</strain>
    </source>
</reference>
<sequence>MIPPLNHYSVAQIVHAFGSGRWALLIIAVVFSVVFFVIGAAVNEASVRQRDNIGIGSDGRRRLAQDA</sequence>
<evidence type="ECO:0008006" key="4">
    <source>
        <dbReference type="Google" id="ProtNLM"/>
    </source>
</evidence>
<protein>
    <recommendedName>
        <fullName evidence="4">ABC transporter permease</fullName>
    </recommendedName>
</protein>
<dbReference type="AlphaFoldDB" id="A0A2T2WJE2"/>
<keyword evidence="1" id="KW-0812">Transmembrane</keyword>
<organism evidence="2 3">
    <name type="scientific">Sulfobacillus acidophilus</name>
    <dbReference type="NCBI Taxonomy" id="53633"/>
    <lineage>
        <taxon>Bacteria</taxon>
        <taxon>Bacillati</taxon>
        <taxon>Bacillota</taxon>
        <taxon>Clostridia</taxon>
        <taxon>Eubacteriales</taxon>
        <taxon>Clostridiales Family XVII. Incertae Sedis</taxon>
        <taxon>Sulfobacillus</taxon>
    </lineage>
</organism>
<proteinExistence type="predicted"/>
<feature type="transmembrane region" description="Helical" evidence="1">
    <location>
        <begin position="20"/>
        <end position="42"/>
    </location>
</feature>
<name>A0A2T2WJE2_9FIRM</name>
<accession>A0A2T2WJE2</accession>
<dbReference type="Proteomes" id="UP000241848">
    <property type="component" value="Unassembled WGS sequence"/>
</dbReference>
<dbReference type="EMBL" id="PXYV01000018">
    <property type="protein sequence ID" value="PSR22361.1"/>
    <property type="molecule type" value="Genomic_DNA"/>
</dbReference>
<gene>
    <name evidence="2" type="ORF">C7B45_07030</name>
</gene>
<comment type="caution">
    <text evidence="2">The sequence shown here is derived from an EMBL/GenBank/DDBJ whole genome shotgun (WGS) entry which is preliminary data.</text>
</comment>
<keyword evidence="1" id="KW-0472">Membrane</keyword>